<evidence type="ECO:0000313" key="7">
    <source>
        <dbReference type="Proteomes" id="UP000775877"/>
    </source>
</evidence>
<dbReference type="Pfam" id="PF02151">
    <property type="entry name" value="UVR"/>
    <property type="match status" value="1"/>
</dbReference>
<dbReference type="GO" id="GO:0003677">
    <property type="term" value="F:DNA binding"/>
    <property type="evidence" value="ECO:0007669"/>
    <property type="project" value="InterPro"/>
</dbReference>
<dbReference type="SUPFAM" id="SSF52540">
    <property type="entry name" value="P-loop containing nucleoside triphosphate hydrolases"/>
    <property type="match status" value="1"/>
</dbReference>
<comment type="similarity">
    <text evidence="1">Belongs to the UvrB family.</text>
</comment>
<dbReference type="GO" id="GO:0016887">
    <property type="term" value="F:ATP hydrolysis activity"/>
    <property type="evidence" value="ECO:0007669"/>
    <property type="project" value="InterPro"/>
</dbReference>
<dbReference type="EMBL" id="JAGQLJ010000099">
    <property type="protein sequence ID" value="MCA9381420.1"/>
    <property type="molecule type" value="Genomic_DNA"/>
</dbReference>
<dbReference type="Proteomes" id="UP000775877">
    <property type="component" value="Unassembled WGS sequence"/>
</dbReference>
<accession>A0A955RHF8</accession>
<dbReference type="InterPro" id="IPR024759">
    <property type="entry name" value="UvrB_YAD/RRR_dom"/>
</dbReference>
<dbReference type="GO" id="GO:0005524">
    <property type="term" value="F:ATP binding"/>
    <property type="evidence" value="ECO:0007669"/>
    <property type="project" value="InterPro"/>
</dbReference>
<dbReference type="GO" id="GO:0006289">
    <property type="term" value="P:nucleotide-excision repair"/>
    <property type="evidence" value="ECO:0007669"/>
    <property type="project" value="InterPro"/>
</dbReference>
<dbReference type="Gene3D" id="4.10.860.10">
    <property type="entry name" value="UVR domain"/>
    <property type="match status" value="1"/>
</dbReference>
<dbReference type="CDD" id="cd18790">
    <property type="entry name" value="SF2_C_UvrB"/>
    <property type="match status" value="1"/>
</dbReference>
<protein>
    <recommendedName>
        <fullName evidence="3">UvrABC system protein B</fullName>
    </recommendedName>
</protein>
<dbReference type="SMART" id="SM00490">
    <property type="entry name" value="HELICc"/>
    <property type="match status" value="1"/>
</dbReference>
<organism evidence="6 7">
    <name type="scientific">Candidatus Dojkabacteria bacterium</name>
    <dbReference type="NCBI Taxonomy" id="2099670"/>
    <lineage>
        <taxon>Bacteria</taxon>
        <taxon>Candidatus Dojkabacteria</taxon>
    </lineage>
</organism>
<feature type="domain" description="UVR" evidence="4">
    <location>
        <begin position="266"/>
        <end position="301"/>
    </location>
</feature>
<dbReference type="AlphaFoldDB" id="A0A955RHF8"/>
<dbReference type="Pfam" id="PF00271">
    <property type="entry name" value="Helicase_C"/>
    <property type="match status" value="1"/>
</dbReference>
<evidence type="ECO:0000259" key="4">
    <source>
        <dbReference type="PROSITE" id="PS50151"/>
    </source>
</evidence>
<proteinExistence type="inferred from homology"/>
<dbReference type="PROSITE" id="PS51194">
    <property type="entry name" value="HELICASE_CTER"/>
    <property type="match status" value="1"/>
</dbReference>
<comment type="caution">
    <text evidence="6">The sequence shown here is derived from an EMBL/GenBank/DDBJ whole genome shotgun (WGS) entry which is preliminary data.</text>
</comment>
<dbReference type="PROSITE" id="PS50151">
    <property type="entry name" value="UVR"/>
    <property type="match status" value="1"/>
</dbReference>
<dbReference type="Pfam" id="PF12344">
    <property type="entry name" value="UvrB"/>
    <property type="match status" value="1"/>
</dbReference>
<evidence type="ECO:0000259" key="5">
    <source>
        <dbReference type="PROSITE" id="PS51194"/>
    </source>
</evidence>
<evidence type="ECO:0000256" key="1">
    <source>
        <dbReference type="ARBA" id="ARBA00008533"/>
    </source>
</evidence>
<dbReference type="PANTHER" id="PTHR24029:SF0">
    <property type="entry name" value="UVRABC SYSTEM PROTEIN B"/>
    <property type="match status" value="1"/>
</dbReference>
<evidence type="ECO:0000256" key="2">
    <source>
        <dbReference type="ARBA" id="ARBA00026033"/>
    </source>
</evidence>
<comment type="subunit">
    <text evidence="2">Forms a heterotetramer with UvrA during the search for lesions. Interacts with UvrC in an incision complex.</text>
</comment>
<dbReference type="SUPFAM" id="SSF46600">
    <property type="entry name" value="C-terminal UvrC-binding domain of UvrB"/>
    <property type="match status" value="1"/>
</dbReference>
<dbReference type="InterPro" id="IPR001943">
    <property type="entry name" value="UVR_dom"/>
</dbReference>
<dbReference type="GO" id="GO:0009380">
    <property type="term" value="C:excinuclease repair complex"/>
    <property type="evidence" value="ECO:0007669"/>
    <property type="project" value="InterPro"/>
</dbReference>
<name>A0A955RHF8_9BACT</name>
<reference evidence="6" key="2">
    <citation type="journal article" date="2021" name="Microbiome">
        <title>Successional dynamics and alternative stable states in a saline activated sludge microbial community over 9 years.</title>
        <authorList>
            <person name="Wang Y."/>
            <person name="Ye J."/>
            <person name="Ju F."/>
            <person name="Liu L."/>
            <person name="Boyd J.A."/>
            <person name="Deng Y."/>
            <person name="Parks D.H."/>
            <person name="Jiang X."/>
            <person name="Yin X."/>
            <person name="Woodcroft B.J."/>
            <person name="Tyson G.W."/>
            <person name="Hugenholtz P."/>
            <person name="Polz M.F."/>
            <person name="Zhang T."/>
        </authorList>
    </citation>
    <scope>NUCLEOTIDE SEQUENCE</scope>
    <source>
        <strain evidence="6">HKST-UBA13</strain>
    </source>
</reference>
<dbReference type="InterPro" id="IPR001650">
    <property type="entry name" value="Helicase_C-like"/>
</dbReference>
<feature type="domain" description="Helicase C-terminal" evidence="5">
    <location>
        <begin position="63"/>
        <end position="225"/>
    </location>
</feature>
<sequence>MAELPKDYEGIVYQIIRPTGLLDPIVEVRPSLPETFENLKTYVEKYGYQDMPLYSASSWDNPQIPDLLNEIKVNIEKGERTLVTTLTKRMAEELSDYLLEKNIKSKYLHSDIDTVERVEILRDLRKGLYDVVVGINLLREGLDLPEVSTVAIIDADKEGFLRSDTSLIQTIGRAARHVNGRVIMYCDKITESMQRAIDETRRRREIQEKYNEEHGITPTSIKKAIKDQLERLSVEEEEDDINSAKDIQDIKKQAEGFKALTKNNKRKFLKELEFRMSVYADMMEFEKAAEVRDLIEDLKKN</sequence>
<reference evidence="6" key="1">
    <citation type="submission" date="2020-04" db="EMBL/GenBank/DDBJ databases">
        <authorList>
            <person name="Zhang T."/>
        </authorList>
    </citation>
    <scope>NUCLEOTIDE SEQUENCE</scope>
    <source>
        <strain evidence="6">HKST-UBA13</strain>
    </source>
</reference>
<dbReference type="PANTHER" id="PTHR24029">
    <property type="entry name" value="UVRABC SYSTEM PROTEIN B"/>
    <property type="match status" value="1"/>
</dbReference>
<evidence type="ECO:0000313" key="6">
    <source>
        <dbReference type="EMBL" id="MCA9381420.1"/>
    </source>
</evidence>
<dbReference type="InterPro" id="IPR004807">
    <property type="entry name" value="UvrB"/>
</dbReference>
<dbReference type="InterPro" id="IPR027417">
    <property type="entry name" value="P-loop_NTPase"/>
</dbReference>
<gene>
    <name evidence="6" type="ORF">KC678_04095</name>
</gene>
<dbReference type="Gene3D" id="3.40.50.300">
    <property type="entry name" value="P-loop containing nucleotide triphosphate hydrolases"/>
    <property type="match status" value="1"/>
</dbReference>
<evidence type="ECO:0000256" key="3">
    <source>
        <dbReference type="ARBA" id="ARBA00029504"/>
    </source>
</evidence>
<dbReference type="InterPro" id="IPR036876">
    <property type="entry name" value="UVR_dom_sf"/>
</dbReference>